<proteinExistence type="predicted"/>
<evidence type="ECO:0000313" key="2">
    <source>
        <dbReference type="EMBL" id="MBP2379260.1"/>
    </source>
</evidence>
<feature type="transmembrane region" description="Helical" evidence="1">
    <location>
        <begin position="38"/>
        <end position="60"/>
    </location>
</feature>
<dbReference type="EMBL" id="JAGIOA010000001">
    <property type="protein sequence ID" value="MBP2379260.1"/>
    <property type="molecule type" value="Genomic_DNA"/>
</dbReference>
<feature type="transmembrane region" description="Helical" evidence="1">
    <location>
        <begin position="80"/>
        <end position="101"/>
    </location>
</feature>
<keyword evidence="1" id="KW-1133">Transmembrane helix</keyword>
<evidence type="ECO:0008006" key="4">
    <source>
        <dbReference type="Google" id="ProtNLM"/>
    </source>
</evidence>
<evidence type="ECO:0000256" key="1">
    <source>
        <dbReference type="SAM" id="Phobius"/>
    </source>
</evidence>
<accession>A0ABS4WST7</accession>
<keyword evidence="1" id="KW-0812">Transmembrane</keyword>
<feature type="transmembrane region" description="Helical" evidence="1">
    <location>
        <begin position="175"/>
        <end position="195"/>
    </location>
</feature>
<comment type="caution">
    <text evidence="2">The sequence shown here is derived from an EMBL/GenBank/DDBJ whole genome shotgun (WGS) entry which is preliminary data.</text>
</comment>
<keyword evidence="1" id="KW-0472">Membrane</keyword>
<feature type="transmembrane region" description="Helical" evidence="1">
    <location>
        <begin position="138"/>
        <end position="155"/>
    </location>
</feature>
<name>A0ABS4WST7_9MICO</name>
<protein>
    <recommendedName>
        <fullName evidence="4">Integral membrane protein</fullName>
    </recommendedName>
</protein>
<dbReference type="RefSeq" id="WP_210098362.1">
    <property type="nucleotide sequence ID" value="NZ_BAAAIO010000003.1"/>
</dbReference>
<evidence type="ECO:0000313" key="3">
    <source>
        <dbReference type="Proteomes" id="UP000703720"/>
    </source>
</evidence>
<sequence>MRFYFRTRHTLAAVVAGTGIEAALLLLGRPLVIHHHSGVVTFTVATPLQILVVGALALGLSSRTEQFEFAGVRSLSGLRLANACLLIFVGATASSAVSMLANAMSGEPVTVGVFAPLRAFLGLFGVALGVITFTDMRLGALCALPLVFLPAAFDMRGTMVGETAGFVLADEQDAPWVSVCVLLTLGLILYVFGYSERASPSMNRRSIVDSRGRHRMKAVR</sequence>
<organism evidence="2 3">
    <name type="scientific">Microbacterium phyllosphaerae</name>
    <dbReference type="NCBI Taxonomy" id="124798"/>
    <lineage>
        <taxon>Bacteria</taxon>
        <taxon>Bacillati</taxon>
        <taxon>Actinomycetota</taxon>
        <taxon>Actinomycetes</taxon>
        <taxon>Micrococcales</taxon>
        <taxon>Microbacteriaceae</taxon>
        <taxon>Microbacterium</taxon>
    </lineage>
</organism>
<dbReference type="Proteomes" id="UP000703720">
    <property type="component" value="Unassembled WGS sequence"/>
</dbReference>
<gene>
    <name evidence="2" type="ORF">JOF42_002755</name>
</gene>
<keyword evidence="3" id="KW-1185">Reference proteome</keyword>
<reference evidence="2 3" key="1">
    <citation type="submission" date="2021-03" db="EMBL/GenBank/DDBJ databases">
        <title>Sequencing the genomes of 1000 actinobacteria strains.</title>
        <authorList>
            <person name="Klenk H.-P."/>
        </authorList>
    </citation>
    <scope>NUCLEOTIDE SEQUENCE [LARGE SCALE GENOMIC DNA]</scope>
    <source>
        <strain evidence="2 3">DSM 13468</strain>
    </source>
</reference>
<feature type="transmembrane region" description="Helical" evidence="1">
    <location>
        <begin position="113"/>
        <end position="131"/>
    </location>
</feature>